<dbReference type="SUPFAM" id="SSF56112">
    <property type="entry name" value="Protein kinase-like (PK-like)"/>
    <property type="match status" value="1"/>
</dbReference>
<name>A0A2K9LPR4_9GAMM</name>
<gene>
    <name evidence="1" type="ORF">Kalk_18630</name>
</gene>
<dbReference type="Pfam" id="PF13671">
    <property type="entry name" value="AAA_33"/>
    <property type="match status" value="1"/>
</dbReference>
<dbReference type="EMBL" id="CP022684">
    <property type="protein sequence ID" value="AUM14316.1"/>
    <property type="molecule type" value="Genomic_DNA"/>
</dbReference>
<organism evidence="1 2">
    <name type="scientific">Ketobacter alkanivorans</name>
    <dbReference type="NCBI Taxonomy" id="1917421"/>
    <lineage>
        <taxon>Bacteria</taxon>
        <taxon>Pseudomonadati</taxon>
        <taxon>Pseudomonadota</taxon>
        <taxon>Gammaproteobacteria</taxon>
        <taxon>Pseudomonadales</taxon>
        <taxon>Ketobacteraceae</taxon>
        <taxon>Ketobacter</taxon>
    </lineage>
</organism>
<accession>A0A2K9LPR4</accession>
<dbReference type="InterPro" id="IPR052732">
    <property type="entry name" value="Cell-binding_unc_protein"/>
</dbReference>
<evidence type="ECO:0000313" key="2">
    <source>
        <dbReference type="Proteomes" id="UP000235116"/>
    </source>
</evidence>
<dbReference type="InterPro" id="IPR027417">
    <property type="entry name" value="P-loop_NTPase"/>
</dbReference>
<dbReference type="PANTHER" id="PTHR43883">
    <property type="entry name" value="SLR0207 PROTEIN"/>
    <property type="match status" value="1"/>
</dbReference>
<dbReference type="InterPro" id="IPR011009">
    <property type="entry name" value="Kinase-like_dom_sf"/>
</dbReference>
<reference evidence="2" key="1">
    <citation type="submission" date="2017-08" db="EMBL/GenBank/DDBJ databases">
        <title>Direct submision.</title>
        <authorList>
            <person name="Kim S.-J."/>
            <person name="Rhee S.-K."/>
        </authorList>
    </citation>
    <scope>NUCLEOTIDE SEQUENCE [LARGE SCALE GENOMIC DNA]</scope>
    <source>
        <strain evidence="2">GI5</strain>
    </source>
</reference>
<dbReference type="AlphaFoldDB" id="A0A2K9LPR4"/>
<dbReference type="KEGG" id="kak:Kalk_18630"/>
<evidence type="ECO:0008006" key="3">
    <source>
        <dbReference type="Google" id="ProtNLM"/>
    </source>
</evidence>
<protein>
    <recommendedName>
        <fullName evidence="3">Aminoglycoside phosphotransferase domain-containing protein</fullName>
    </recommendedName>
</protein>
<dbReference type="SUPFAM" id="SSF52540">
    <property type="entry name" value="P-loop containing nucleoside triphosphate hydrolases"/>
    <property type="match status" value="1"/>
</dbReference>
<sequence>MAVLYRQGYSMRAEDLNRPDQFPHPTSTIHWRETHISLVILTGEWVYKIKKPVNFGFLDFSTVELRKRYCEEEIRLNRRTAPGLYISVEPLYCADGDYNFCGKGDVVDYAVKMRQFDPDALLQNCMPQVLMEDDFFQALGYALAGFHDEAAVCGEGSEFGNAESVLFPVQENFDQIIDGVSDEVDIKRLKTIEAWSLEQYKNIAEVFDQRKREGKIRECHGDLHLANIALVDGKPLMFDCIEFNERFRWIDVASDLAFLIMDMTVKGYGYQANVLLNSYLEYSLDYEALQVLNFYVVYRAMVRAKVSVLTMRQAAEADRLQLLTQFRAYMDYALTCMDSPHRYLAITCGVSGSGKSTLARKVAAHSGGIRLRSDVIRKHLAGLKPLQSSRSHDPDSENAIYSRSYSIKTFETLEALSRKVLNYGYPTLVDATFIKSHTRAPFFLLAKEEHVPFYVLFMDVPTEVLKRRILLREREGRDASEAGVAVMEQQLLHCDGFSAEEESCVIRCDDNVDSDSISELVKFMISSTPLP</sequence>
<evidence type="ECO:0000313" key="1">
    <source>
        <dbReference type="EMBL" id="AUM14316.1"/>
    </source>
</evidence>
<dbReference type="Gene3D" id="3.40.50.300">
    <property type="entry name" value="P-loop containing nucleotide triphosphate hydrolases"/>
    <property type="match status" value="1"/>
</dbReference>
<dbReference type="PANTHER" id="PTHR43883:SF1">
    <property type="entry name" value="GLUCONOKINASE"/>
    <property type="match status" value="1"/>
</dbReference>
<dbReference type="Proteomes" id="UP000235116">
    <property type="component" value="Chromosome"/>
</dbReference>
<keyword evidence="2" id="KW-1185">Reference proteome</keyword>
<proteinExistence type="predicted"/>